<dbReference type="GO" id="GO:0006935">
    <property type="term" value="P:chemotaxis"/>
    <property type="evidence" value="ECO:0007669"/>
    <property type="project" value="UniProtKB-KW"/>
</dbReference>
<dbReference type="Gene3D" id="3.30.1330.200">
    <property type="match status" value="1"/>
</dbReference>
<evidence type="ECO:0000256" key="2">
    <source>
        <dbReference type="ARBA" id="ARBA00022801"/>
    </source>
</evidence>
<organism evidence="3">
    <name type="scientific">hydrothermal vent metagenome</name>
    <dbReference type="NCBI Taxonomy" id="652676"/>
    <lineage>
        <taxon>unclassified sequences</taxon>
        <taxon>metagenomes</taxon>
        <taxon>ecological metagenomes</taxon>
    </lineage>
</organism>
<evidence type="ECO:0000256" key="1">
    <source>
        <dbReference type="ARBA" id="ARBA00022500"/>
    </source>
</evidence>
<dbReference type="SUPFAM" id="SSF64438">
    <property type="entry name" value="CNF1/YfiH-like putative cysteine hydrolases"/>
    <property type="match status" value="1"/>
</dbReference>
<gene>
    <name evidence="3" type="ORF">MNBD_GAMMA19-1415</name>
</gene>
<evidence type="ECO:0000313" key="3">
    <source>
        <dbReference type="EMBL" id="VAW95212.1"/>
    </source>
</evidence>
<protein>
    <submittedName>
        <fullName evidence="3">Chemotaxis protein CheD</fullName>
    </submittedName>
</protein>
<dbReference type="EMBL" id="UOFV01000049">
    <property type="protein sequence ID" value="VAW95212.1"/>
    <property type="molecule type" value="Genomic_DNA"/>
</dbReference>
<dbReference type="PANTHER" id="PTHR35147">
    <property type="entry name" value="CHEMORECEPTOR GLUTAMINE DEAMIDASE CHED-RELATED"/>
    <property type="match status" value="1"/>
</dbReference>
<proteinExistence type="inferred from homology"/>
<reference evidence="3" key="1">
    <citation type="submission" date="2018-06" db="EMBL/GenBank/DDBJ databases">
        <authorList>
            <person name="Zhirakovskaya E."/>
        </authorList>
    </citation>
    <scope>NUCLEOTIDE SEQUENCE</scope>
</reference>
<dbReference type="AlphaFoldDB" id="A0A3B1A645"/>
<dbReference type="InterPro" id="IPR011324">
    <property type="entry name" value="Cytotoxic_necrot_fac-like_cat"/>
</dbReference>
<sequence length="173" mass="19309">MLVEYVMTVICSNQSPTLPRALRGFGHVKRYWNKNSNKITAQILPGELYVTKIDEMITTVLGSCISACVRDSYSGIGGMNHFMLPASKNMNITDGSAARYGNFAMEQLINEILKNGGQRKNLEVKLFGGGQVLAHMTDVGKRNIDFALEYLQLEGLKLIAEDLGDRYPRKVQY</sequence>
<dbReference type="HAMAP" id="MF_01440">
    <property type="entry name" value="CheD"/>
    <property type="match status" value="1"/>
</dbReference>
<keyword evidence="2" id="KW-0378">Hydrolase</keyword>
<dbReference type="Pfam" id="PF03975">
    <property type="entry name" value="CheD"/>
    <property type="match status" value="1"/>
</dbReference>
<dbReference type="CDD" id="cd16352">
    <property type="entry name" value="CheD"/>
    <property type="match status" value="1"/>
</dbReference>
<dbReference type="PANTHER" id="PTHR35147:SF2">
    <property type="entry name" value="CHEMORECEPTOR GLUTAMINE DEAMIDASE CHED-RELATED"/>
    <property type="match status" value="1"/>
</dbReference>
<dbReference type="InterPro" id="IPR005659">
    <property type="entry name" value="Chemorcpt_Glu_NH3ase_CheD"/>
</dbReference>
<keyword evidence="1" id="KW-0145">Chemotaxis</keyword>
<dbReference type="InterPro" id="IPR038592">
    <property type="entry name" value="CheD-like_sf"/>
</dbReference>
<accession>A0A3B1A645</accession>
<dbReference type="GO" id="GO:0050568">
    <property type="term" value="F:protein-glutamine glutaminase activity"/>
    <property type="evidence" value="ECO:0007669"/>
    <property type="project" value="InterPro"/>
</dbReference>
<name>A0A3B1A645_9ZZZZ</name>
<feature type="non-terminal residue" evidence="3">
    <location>
        <position position="173"/>
    </location>
</feature>